<reference evidence="1 2" key="1">
    <citation type="submission" date="2019-02" db="EMBL/GenBank/DDBJ databases">
        <title>Ureibacillus thermophilus.</title>
        <authorList>
            <person name="Sunny J.S."/>
            <person name="Natarajan A."/>
            <person name="Saleena L.M."/>
        </authorList>
    </citation>
    <scope>NUCLEOTIDE SEQUENCE [LARGE SCALE GENOMIC DNA]</scope>
    <source>
        <strain evidence="1 2">LM102</strain>
    </source>
</reference>
<proteinExistence type="predicted"/>
<evidence type="ECO:0000313" key="2">
    <source>
        <dbReference type="Proteomes" id="UP000291151"/>
    </source>
</evidence>
<organism evidence="1 2">
    <name type="scientific">Ureibacillus thermophilus</name>
    <dbReference type="NCBI Taxonomy" id="367743"/>
    <lineage>
        <taxon>Bacteria</taxon>
        <taxon>Bacillati</taxon>
        <taxon>Bacillota</taxon>
        <taxon>Bacilli</taxon>
        <taxon>Bacillales</taxon>
        <taxon>Caryophanaceae</taxon>
        <taxon>Ureibacillus</taxon>
    </lineage>
</organism>
<dbReference type="EMBL" id="CP036528">
    <property type="protein sequence ID" value="QBK26730.1"/>
    <property type="molecule type" value="Genomic_DNA"/>
</dbReference>
<gene>
    <name evidence="1" type="ORF">DKZ56_13260</name>
</gene>
<protein>
    <submittedName>
        <fullName evidence="1">Uncharacterized protein</fullName>
    </submittedName>
</protein>
<dbReference type="KEGG" id="uth:DKZ56_13260"/>
<dbReference type="Proteomes" id="UP000291151">
    <property type="component" value="Chromosome"/>
</dbReference>
<name>A0A4V1A3C1_9BACL</name>
<keyword evidence="2" id="KW-1185">Reference proteome</keyword>
<accession>A0A4V1A3C1</accession>
<dbReference type="AlphaFoldDB" id="A0A4V1A3C1"/>
<dbReference type="RefSeq" id="WP_208650412.1">
    <property type="nucleotide sequence ID" value="NZ_CP036528.1"/>
</dbReference>
<sequence length="212" mass="26150">MEKFYLPTKDVFDRYEPRVAFNLIHRYHERMTEKHDWFVREFEGDSYYVDGELPIVPWAEIINCNWTQDKWYKEPFSYYYNPNENVIYKEFRNMTALLFPNDAYGENKHVVKKMRGNDIYFMYYKEGWGGCSALWDIDNNWIQFITKDDIWMDYYQGKLKRGRFMFQESVKSFDQYELIPILRKMNAKKFNGFYDEFVNYVVELFDVNRTQI</sequence>
<evidence type="ECO:0000313" key="1">
    <source>
        <dbReference type="EMBL" id="QBK26730.1"/>
    </source>
</evidence>